<dbReference type="EMBL" id="KN882063">
    <property type="protein sequence ID" value="KIY44973.1"/>
    <property type="molecule type" value="Genomic_DNA"/>
</dbReference>
<dbReference type="PROSITE" id="PS51503">
    <property type="entry name" value="HIG1"/>
    <property type="match status" value="1"/>
</dbReference>
<organism evidence="7 8">
    <name type="scientific">Fistulina hepatica ATCC 64428</name>
    <dbReference type="NCBI Taxonomy" id="1128425"/>
    <lineage>
        <taxon>Eukaryota</taxon>
        <taxon>Fungi</taxon>
        <taxon>Dikarya</taxon>
        <taxon>Basidiomycota</taxon>
        <taxon>Agaricomycotina</taxon>
        <taxon>Agaricomycetes</taxon>
        <taxon>Agaricomycetidae</taxon>
        <taxon>Agaricales</taxon>
        <taxon>Fistulinaceae</taxon>
        <taxon>Fistulina</taxon>
    </lineage>
</organism>
<protein>
    <recommendedName>
        <fullName evidence="6">HIG1 domain-containing protein</fullName>
    </recommendedName>
</protein>
<feature type="transmembrane region" description="Helical" evidence="5">
    <location>
        <begin position="111"/>
        <end position="130"/>
    </location>
</feature>
<evidence type="ECO:0000256" key="4">
    <source>
        <dbReference type="ARBA" id="ARBA00023136"/>
    </source>
</evidence>
<evidence type="ECO:0000259" key="6">
    <source>
        <dbReference type="PROSITE" id="PS51503"/>
    </source>
</evidence>
<keyword evidence="3 5" id="KW-1133">Transmembrane helix</keyword>
<keyword evidence="2 5" id="KW-0812">Transmembrane</keyword>
<dbReference type="GO" id="GO:0005739">
    <property type="term" value="C:mitochondrion"/>
    <property type="evidence" value="ECO:0007669"/>
    <property type="project" value="UniProtKB-SubCell"/>
</dbReference>
<sequence>ELEAHEDATLRGAIEGSVVGAALAGLAHFALPRRFPAYRNLPGHLKALGAMFILVPCFAIQSERRGLQFDREHWSGQSASLLEEKQRQEELRWAHLSMTQKFKEYCADHTYSIIVSGWAGSLALAGGILWRDKYMTKAQKARPLSDRSHPPVVQARMWAQGLAIGMLIVAGAISASSRSAAKEKRTEDHSWRDIVCFTCSKWST</sequence>
<keyword evidence="4 5" id="KW-0472">Membrane</keyword>
<evidence type="ECO:0000256" key="1">
    <source>
        <dbReference type="ARBA" id="ARBA00004173"/>
    </source>
</evidence>
<name>A0A0D7A2E7_9AGAR</name>
<evidence type="ECO:0000313" key="7">
    <source>
        <dbReference type="EMBL" id="KIY44973.1"/>
    </source>
</evidence>
<keyword evidence="8" id="KW-1185">Reference proteome</keyword>
<dbReference type="AlphaFoldDB" id="A0A0D7A2E7"/>
<dbReference type="InterPro" id="IPR007667">
    <property type="entry name" value="Hypoxia_induced_domain"/>
</dbReference>
<evidence type="ECO:0000256" key="5">
    <source>
        <dbReference type="SAM" id="Phobius"/>
    </source>
</evidence>
<dbReference type="Proteomes" id="UP000054144">
    <property type="component" value="Unassembled WGS sequence"/>
</dbReference>
<reference evidence="7 8" key="1">
    <citation type="journal article" date="2015" name="Fungal Genet. Biol.">
        <title>Evolution of novel wood decay mechanisms in Agaricales revealed by the genome sequences of Fistulina hepatica and Cylindrobasidium torrendii.</title>
        <authorList>
            <person name="Floudas D."/>
            <person name="Held B.W."/>
            <person name="Riley R."/>
            <person name="Nagy L.G."/>
            <person name="Koehler G."/>
            <person name="Ransdell A.S."/>
            <person name="Younus H."/>
            <person name="Chow J."/>
            <person name="Chiniquy J."/>
            <person name="Lipzen A."/>
            <person name="Tritt A."/>
            <person name="Sun H."/>
            <person name="Haridas S."/>
            <person name="LaButti K."/>
            <person name="Ohm R.A."/>
            <person name="Kues U."/>
            <person name="Blanchette R.A."/>
            <person name="Grigoriev I.V."/>
            <person name="Minto R.E."/>
            <person name="Hibbett D.S."/>
        </authorList>
    </citation>
    <scope>NUCLEOTIDE SEQUENCE [LARGE SCALE GENOMIC DNA]</scope>
    <source>
        <strain evidence="7 8">ATCC 64428</strain>
    </source>
</reference>
<feature type="transmembrane region" description="Helical" evidence="5">
    <location>
        <begin position="12"/>
        <end position="31"/>
    </location>
</feature>
<evidence type="ECO:0000256" key="3">
    <source>
        <dbReference type="ARBA" id="ARBA00022989"/>
    </source>
</evidence>
<proteinExistence type="predicted"/>
<accession>A0A0D7A2E7</accession>
<comment type="subcellular location">
    <subcellularLocation>
        <location evidence="1">Mitochondrion</location>
    </subcellularLocation>
</comment>
<evidence type="ECO:0000256" key="2">
    <source>
        <dbReference type="ARBA" id="ARBA00022692"/>
    </source>
</evidence>
<feature type="transmembrane region" description="Helical" evidence="5">
    <location>
        <begin position="157"/>
        <end position="175"/>
    </location>
</feature>
<feature type="domain" description="HIG1" evidence="6">
    <location>
        <begin position="83"/>
        <end position="185"/>
    </location>
</feature>
<feature type="non-terminal residue" evidence="7">
    <location>
        <position position="1"/>
    </location>
</feature>
<dbReference type="OrthoDB" id="1915122at2759"/>
<evidence type="ECO:0000313" key="8">
    <source>
        <dbReference type="Proteomes" id="UP000054144"/>
    </source>
</evidence>
<gene>
    <name evidence="7" type="ORF">FISHEDRAFT_50288</name>
</gene>